<evidence type="ECO:0000259" key="5">
    <source>
        <dbReference type="Pfam" id="PF01134"/>
    </source>
</evidence>
<name>A0A1B0D1R3_PHLPP</name>
<dbReference type="SUPFAM" id="SSF51905">
    <property type="entry name" value="FAD/NAD(P)-binding domain"/>
    <property type="match status" value="1"/>
</dbReference>
<dbReference type="GO" id="GO:0030488">
    <property type="term" value="P:tRNA methylation"/>
    <property type="evidence" value="ECO:0007669"/>
    <property type="project" value="TreeGrafter"/>
</dbReference>
<dbReference type="PROSITE" id="PS01281">
    <property type="entry name" value="GIDA_2"/>
    <property type="match status" value="1"/>
</dbReference>
<evidence type="ECO:0000256" key="2">
    <source>
        <dbReference type="ARBA" id="ARBA00007653"/>
    </source>
</evidence>
<dbReference type="VEuPathDB" id="VectorBase:PPAPM1_002853"/>
<dbReference type="Pfam" id="PF21680">
    <property type="entry name" value="GIDA_C_1st"/>
    <property type="match status" value="1"/>
</dbReference>
<dbReference type="VEuPathDB" id="VectorBase:PPAI001286"/>
<evidence type="ECO:0000313" key="8">
    <source>
        <dbReference type="Proteomes" id="UP000092462"/>
    </source>
</evidence>
<dbReference type="GO" id="GO:0005829">
    <property type="term" value="C:cytosol"/>
    <property type="evidence" value="ECO:0007669"/>
    <property type="project" value="TreeGrafter"/>
</dbReference>
<dbReference type="NCBIfam" id="TIGR00136">
    <property type="entry name" value="mnmG_gidA"/>
    <property type="match status" value="1"/>
</dbReference>
<reference evidence="7" key="1">
    <citation type="submission" date="2022-08" db="UniProtKB">
        <authorList>
            <consortium name="EnsemblMetazoa"/>
        </authorList>
    </citation>
    <scope>IDENTIFICATION</scope>
    <source>
        <strain evidence="7">Israel</strain>
    </source>
</reference>
<dbReference type="InterPro" id="IPR004416">
    <property type="entry name" value="MnmG"/>
</dbReference>
<protein>
    <submittedName>
        <fullName evidence="7">Uncharacterized protein</fullName>
    </submittedName>
</protein>
<organism evidence="7 8">
    <name type="scientific">Phlebotomus papatasi</name>
    <name type="common">Sandfly</name>
    <dbReference type="NCBI Taxonomy" id="29031"/>
    <lineage>
        <taxon>Eukaryota</taxon>
        <taxon>Metazoa</taxon>
        <taxon>Ecdysozoa</taxon>
        <taxon>Arthropoda</taxon>
        <taxon>Hexapoda</taxon>
        <taxon>Insecta</taxon>
        <taxon>Pterygota</taxon>
        <taxon>Neoptera</taxon>
        <taxon>Endopterygota</taxon>
        <taxon>Diptera</taxon>
        <taxon>Nematocera</taxon>
        <taxon>Psychodoidea</taxon>
        <taxon>Psychodidae</taxon>
        <taxon>Phlebotomus</taxon>
        <taxon>Phlebotomus</taxon>
    </lineage>
</organism>
<dbReference type="InterPro" id="IPR002218">
    <property type="entry name" value="MnmG-rel"/>
</dbReference>
<feature type="domain" description="MnmG N-terminal" evidence="5">
    <location>
        <begin position="26"/>
        <end position="419"/>
    </location>
</feature>
<dbReference type="PROSITE" id="PS01280">
    <property type="entry name" value="GIDA_1"/>
    <property type="match status" value="1"/>
</dbReference>
<evidence type="ECO:0000259" key="6">
    <source>
        <dbReference type="Pfam" id="PF21680"/>
    </source>
</evidence>
<keyword evidence="4" id="KW-0274">FAD</keyword>
<dbReference type="GO" id="GO:0002098">
    <property type="term" value="P:tRNA wobble uridine modification"/>
    <property type="evidence" value="ECO:0007669"/>
    <property type="project" value="InterPro"/>
</dbReference>
<dbReference type="FunFam" id="3.50.50.60:FF:000082">
    <property type="entry name" value="protein MTO1 homolog, mitochondrial isoform X1"/>
    <property type="match status" value="1"/>
</dbReference>
<keyword evidence="8" id="KW-1185">Reference proteome</keyword>
<dbReference type="Pfam" id="PF01134">
    <property type="entry name" value="GIDA"/>
    <property type="match status" value="1"/>
</dbReference>
<dbReference type="GO" id="GO:0050660">
    <property type="term" value="F:flavin adenine dinucleotide binding"/>
    <property type="evidence" value="ECO:0007669"/>
    <property type="project" value="InterPro"/>
</dbReference>
<comment type="similarity">
    <text evidence="2">Belongs to the MnmG family.</text>
</comment>
<comment type="cofactor">
    <cofactor evidence="1">
        <name>FAD</name>
        <dbReference type="ChEBI" id="CHEBI:57692"/>
    </cofactor>
</comment>
<dbReference type="EnsemblMetazoa" id="PPAI001286-RA">
    <property type="protein sequence ID" value="PPAI001286-PA"/>
    <property type="gene ID" value="PPAI001286"/>
</dbReference>
<dbReference type="InterPro" id="IPR020595">
    <property type="entry name" value="MnmG-rel_CS"/>
</dbReference>
<dbReference type="EMBL" id="AJVK01022266">
    <property type="status" value="NOT_ANNOTATED_CDS"/>
    <property type="molecule type" value="Genomic_DNA"/>
</dbReference>
<dbReference type="Proteomes" id="UP000092462">
    <property type="component" value="Unassembled WGS sequence"/>
</dbReference>
<dbReference type="InterPro" id="IPR049312">
    <property type="entry name" value="GIDA_C_N"/>
</dbReference>
<dbReference type="PRINTS" id="PR00411">
    <property type="entry name" value="PNDRDTASEI"/>
</dbReference>
<dbReference type="InterPro" id="IPR036188">
    <property type="entry name" value="FAD/NAD-bd_sf"/>
</dbReference>
<dbReference type="AlphaFoldDB" id="A0A1B0D1R3"/>
<accession>A0A1B0D1R3</accession>
<evidence type="ECO:0000313" key="7">
    <source>
        <dbReference type="EnsemblMetazoa" id="PPAI001286-PA"/>
    </source>
</evidence>
<keyword evidence="3" id="KW-0285">Flavoprotein</keyword>
<dbReference type="Gene3D" id="3.50.50.60">
    <property type="entry name" value="FAD/NAD(P)-binding domain"/>
    <property type="match status" value="2"/>
</dbReference>
<evidence type="ECO:0000256" key="1">
    <source>
        <dbReference type="ARBA" id="ARBA00001974"/>
    </source>
</evidence>
<dbReference type="PANTHER" id="PTHR11806:SF0">
    <property type="entry name" value="PROTEIN MTO1 HOMOLOG, MITOCHONDRIAL"/>
    <property type="match status" value="1"/>
</dbReference>
<dbReference type="InterPro" id="IPR040131">
    <property type="entry name" value="MnmG_N"/>
</dbReference>
<proteinExistence type="inferred from homology"/>
<dbReference type="FunFam" id="3.50.50.60:FF:000002">
    <property type="entry name" value="tRNA uridine 5-carboxymethylaminomethyl modification enzyme MnmG"/>
    <property type="match status" value="1"/>
</dbReference>
<evidence type="ECO:0000256" key="3">
    <source>
        <dbReference type="ARBA" id="ARBA00022630"/>
    </source>
</evidence>
<sequence>MLRINRLYQLLPGIRRFCSAPSVKYDVIVIGGGHAGTEACAASARMGARTLLVTHKFATIGEMSCNPSFGGIGKGHLIREIDALDGICGRCCDMSGVQYKILNRRRGPAVWGPRAQIDRDLYKKAVQDELTKIENLEICTSSVDNLILSETEAGVKCRGILLEGGTRIESETVIITTGTFLRGEIHIGLSVRPAGRIGDAPAVGLAESLERIGFKMSRLKTGTPPRIRKNSIDFRNLVKQFGDDPPVPFSFVNSKVWLKSEDQMVCHLTYTTPDINDIVKKNLHVNRHVSEETTGPRYCPSIESKVLRFGDKSHQIWLEPEGLHSDVIYPNGLSCTLPEEQQVELVRRIPGLESAEIIRPGYGVQYDFIDPRELFPTLETKRVAGLFLAGQINGTTGYEEAAAQGILAGANAAARVQNKPPLLINRTDAYIGVLVDDLTTLGTNEPYRMFTSRAEFRLSLRPDNADMRLTEMGYALDLVGEERYRGFLKMRQRLSEATEAMKSLKRRTAQWREALKLPQSKTTTVKSAFEMLSIPADGITAQHIADLEPGVLGWIRDDPLLCERLKIEATYELVVADQARDVEEVRRDEQLIIPRNIDYFS</sequence>
<dbReference type="PANTHER" id="PTHR11806">
    <property type="entry name" value="GLUCOSE INHIBITED DIVISION PROTEIN A"/>
    <property type="match status" value="1"/>
</dbReference>
<feature type="domain" description="tRNA uridine 5-carboxymethylaminomethyl modification enzyme C-terminal N-terninal subdomain" evidence="6">
    <location>
        <begin position="481"/>
        <end position="578"/>
    </location>
</feature>
<evidence type="ECO:0000256" key="4">
    <source>
        <dbReference type="ARBA" id="ARBA00022827"/>
    </source>
</evidence>